<dbReference type="RefSeq" id="WP_145419766.1">
    <property type="nucleotide sequence ID" value="NZ_CP036526.1"/>
</dbReference>
<dbReference type="EMBL" id="CP036526">
    <property type="protein sequence ID" value="QDT12032.1"/>
    <property type="molecule type" value="Genomic_DNA"/>
</dbReference>
<evidence type="ECO:0000313" key="2">
    <source>
        <dbReference type="EMBL" id="QDT12032.1"/>
    </source>
</evidence>
<dbReference type="Proteomes" id="UP000319817">
    <property type="component" value="Chromosome"/>
</dbReference>
<proteinExistence type="predicted"/>
<dbReference type="Pfam" id="PF14100">
    <property type="entry name" value="DUF6807"/>
    <property type="match status" value="1"/>
</dbReference>
<sequence length="337" mass="37625" precursor="true">MNQPFTIRMLASKAVASGFAWAVIAILQLQPTVDAAEFQIIRDWQSVSVSEGGKPVLTYQFGDNQIAGEKPYRRAHYVHPLSDLKGNVISEDFPSDHRHHRGVFWAWHQVLVGDQSAGDAWICDQFSWDNQSVAAEIVDDTAKIQATAIWKSPQIRDSLGNPLPIASDSVTITVHPENKTQSESQSQNQSLQPYRAIDFRIAIKALQPDVRIGGSDDEKGYGGFSTRFRMPESLQFVGTDGAIAPTKKAIKADRWMLFRAKEFSYAILVDANNPGESDQWILRQKRSMQNPVFPGRKPVALSQDDPLVLRYRLVILPGGSTGDFDIPGMLKTFDENR</sequence>
<dbReference type="InterPro" id="IPR029475">
    <property type="entry name" value="DUF6807"/>
</dbReference>
<dbReference type="OrthoDB" id="242375at2"/>
<feature type="chain" id="PRO_5022207419" description="Methane oxygenase PmoA" evidence="1">
    <location>
        <begin position="23"/>
        <end position="337"/>
    </location>
</feature>
<evidence type="ECO:0000256" key="1">
    <source>
        <dbReference type="SAM" id="SignalP"/>
    </source>
</evidence>
<name>A0A517NY28_9BACT</name>
<reference evidence="2 3" key="1">
    <citation type="submission" date="2019-02" db="EMBL/GenBank/DDBJ databases">
        <title>Deep-cultivation of Planctomycetes and their phenomic and genomic characterization uncovers novel biology.</title>
        <authorList>
            <person name="Wiegand S."/>
            <person name="Jogler M."/>
            <person name="Boedeker C."/>
            <person name="Pinto D."/>
            <person name="Vollmers J."/>
            <person name="Rivas-Marin E."/>
            <person name="Kohn T."/>
            <person name="Peeters S.H."/>
            <person name="Heuer A."/>
            <person name="Rast P."/>
            <person name="Oberbeckmann S."/>
            <person name="Bunk B."/>
            <person name="Jeske O."/>
            <person name="Meyerdierks A."/>
            <person name="Storesund J.E."/>
            <person name="Kallscheuer N."/>
            <person name="Luecker S."/>
            <person name="Lage O.M."/>
            <person name="Pohl T."/>
            <person name="Merkel B.J."/>
            <person name="Hornburger P."/>
            <person name="Mueller R.-W."/>
            <person name="Bruemmer F."/>
            <person name="Labrenz M."/>
            <person name="Spormann A.M."/>
            <person name="Op den Camp H."/>
            <person name="Overmann J."/>
            <person name="Amann R."/>
            <person name="Jetten M.S.M."/>
            <person name="Mascher T."/>
            <person name="Medema M.H."/>
            <person name="Devos D.P."/>
            <person name="Kaster A.-K."/>
            <person name="Ovreas L."/>
            <person name="Rohde M."/>
            <person name="Galperin M.Y."/>
            <person name="Jogler C."/>
        </authorList>
    </citation>
    <scope>NUCLEOTIDE SEQUENCE [LARGE SCALE GENOMIC DNA]</scope>
    <source>
        <strain evidence="2 3">K23_9</strain>
    </source>
</reference>
<evidence type="ECO:0008006" key="4">
    <source>
        <dbReference type="Google" id="ProtNLM"/>
    </source>
</evidence>
<feature type="signal peptide" evidence="1">
    <location>
        <begin position="1"/>
        <end position="22"/>
    </location>
</feature>
<dbReference type="AlphaFoldDB" id="A0A517NY28"/>
<keyword evidence="1" id="KW-0732">Signal</keyword>
<gene>
    <name evidence="2" type="ORF">K239x_40400</name>
</gene>
<keyword evidence="3" id="KW-1185">Reference proteome</keyword>
<protein>
    <recommendedName>
        <fullName evidence="4">Methane oxygenase PmoA</fullName>
    </recommendedName>
</protein>
<evidence type="ECO:0000313" key="3">
    <source>
        <dbReference type="Proteomes" id="UP000319817"/>
    </source>
</evidence>
<accession>A0A517NY28</accession>
<organism evidence="2 3">
    <name type="scientific">Stieleria marina</name>
    <dbReference type="NCBI Taxonomy" id="1930275"/>
    <lineage>
        <taxon>Bacteria</taxon>
        <taxon>Pseudomonadati</taxon>
        <taxon>Planctomycetota</taxon>
        <taxon>Planctomycetia</taxon>
        <taxon>Pirellulales</taxon>
        <taxon>Pirellulaceae</taxon>
        <taxon>Stieleria</taxon>
    </lineage>
</organism>